<feature type="transmembrane region" description="Helical" evidence="8">
    <location>
        <begin position="33"/>
        <end position="51"/>
    </location>
</feature>
<evidence type="ECO:0000256" key="2">
    <source>
        <dbReference type="ARBA" id="ARBA00008526"/>
    </source>
</evidence>
<dbReference type="PROSITE" id="PS50893">
    <property type="entry name" value="ABC_TRANSPORTER_2"/>
    <property type="match status" value="1"/>
</dbReference>
<accession>A0AAD3TL35</accession>
<keyword evidence="6 8" id="KW-1133">Transmembrane helix</keyword>
<dbReference type="Proteomes" id="UP001279734">
    <property type="component" value="Unassembled WGS sequence"/>
</dbReference>
<proteinExistence type="inferred from homology"/>
<name>A0AAD3TL35_NEPGR</name>
<dbReference type="Pfam" id="PF12698">
    <property type="entry name" value="ABC2_membrane_3"/>
    <property type="match status" value="1"/>
</dbReference>
<dbReference type="GO" id="GO:0005524">
    <property type="term" value="F:ATP binding"/>
    <property type="evidence" value="ECO:0007669"/>
    <property type="project" value="UniProtKB-KW"/>
</dbReference>
<evidence type="ECO:0000259" key="9">
    <source>
        <dbReference type="PROSITE" id="PS50893"/>
    </source>
</evidence>
<protein>
    <recommendedName>
        <fullName evidence="9">ABC transporter domain-containing protein</fullName>
    </recommendedName>
</protein>
<dbReference type="PANTHER" id="PTHR19229:SF154">
    <property type="entry name" value="ABC TRANSPORTER A FAMILY MEMBER 3-RELATED"/>
    <property type="match status" value="1"/>
</dbReference>
<evidence type="ECO:0000256" key="4">
    <source>
        <dbReference type="ARBA" id="ARBA00022741"/>
    </source>
</evidence>
<gene>
    <name evidence="10" type="ORF">Nepgr_033368</name>
</gene>
<dbReference type="InterPro" id="IPR003593">
    <property type="entry name" value="AAA+_ATPase"/>
</dbReference>
<dbReference type="PANTHER" id="PTHR19229">
    <property type="entry name" value="ATP-BINDING CASSETTE TRANSPORTER SUBFAMILY A ABCA"/>
    <property type="match status" value="1"/>
</dbReference>
<dbReference type="GO" id="GO:0016020">
    <property type="term" value="C:membrane"/>
    <property type="evidence" value="ECO:0007669"/>
    <property type="project" value="UniProtKB-SubCell"/>
</dbReference>
<keyword evidence="5" id="KW-0067">ATP-binding</keyword>
<dbReference type="GO" id="GO:0005319">
    <property type="term" value="F:lipid transporter activity"/>
    <property type="evidence" value="ECO:0007669"/>
    <property type="project" value="TreeGrafter"/>
</dbReference>
<dbReference type="Pfam" id="PF24526">
    <property type="entry name" value="ABCA12_C"/>
    <property type="match status" value="1"/>
</dbReference>
<organism evidence="10 11">
    <name type="scientific">Nepenthes gracilis</name>
    <name type="common">Slender pitcher plant</name>
    <dbReference type="NCBI Taxonomy" id="150966"/>
    <lineage>
        <taxon>Eukaryota</taxon>
        <taxon>Viridiplantae</taxon>
        <taxon>Streptophyta</taxon>
        <taxon>Embryophyta</taxon>
        <taxon>Tracheophyta</taxon>
        <taxon>Spermatophyta</taxon>
        <taxon>Magnoliopsida</taxon>
        <taxon>eudicotyledons</taxon>
        <taxon>Gunneridae</taxon>
        <taxon>Pentapetalae</taxon>
        <taxon>Caryophyllales</taxon>
        <taxon>Nepenthaceae</taxon>
        <taxon>Nepenthes</taxon>
    </lineage>
</organism>
<feature type="transmembrane region" description="Helical" evidence="8">
    <location>
        <begin position="332"/>
        <end position="353"/>
    </location>
</feature>
<reference evidence="10" key="1">
    <citation type="submission" date="2023-05" db="EMBL/GenBank/DDBJ databases">
        <title>Nepenthes gracilis genome sequencing.</title>
        <authorList>
            <person name="Fukushima K."/>
        </authorList>
    </citation>
    <scope>NUCLEOTIDE SEQUENCE</scope>
    <source>
        <strain evidence="10">SING2019-196</strain>
    </source>
</reference>
<evidence type="ECO:0000256" key="6">
    <source>
        <dbReference type="ARBA" id="ARBA00022989"/>
    </source>
</evidence>
<dbReference type="AlphaFoldDB" id="A0AAD3TL35"/>
<dbReference type="EMBL" id="BSYO01000040">
    <property type="protein sequence ID" value="GMH31525.1"/>
    <property type="molecule type" value="Genomic_DNA"/>
</dbReference>
<feature type="transmembrane region" description="Helical" evidence="8">
    <location>
        <begin position="473"/>
        <end position="490"/>
    </location>
</feature>
<evidence type="ECO:0000256" key="5">
    <source>
        <dbReference type="ARBA" id="ARBA00022840"/>
    </source>
</evidence>
<sequence length="931" mass="103519">MANATHGRASFCNQAHALVRKNLIYQKRQKCDTCALFVSPVMIVLFLKVILDLSRGTNKQTVPIVPSEICKRTPDDFGCEIRNPEKWPPVMQIPALEYRAVRTDFMSYLDLPDKSCRKKGSCPVTILATGSNQSLGRGVLGQMFTNASFQNYSNSWGNLSGLVLGSVMPLGESYFFDPAFMDLYTIQQHCSSNSSFPLPMEVEFETVSPVIGCVQGLNLWRNSSSDINDELINGYSEGNTKRQTNEIAAAYDFLDSKKNVFSVIIWCNSTYKLGDGGEPDTSTAMLLRVPQLVNLASNAYLRFLRGPGTNMLLEFIKDMPKHNFPMSPDLSIFQLFASLAFTLQLQIAAKALVYEKQRNIRIMMKMHGLGDRPYWTVTYAFHLILSTLSILCFLGCGKLFGIFYITKNDYGIQFIFYFIYASLQVSLSFLAAAFFSNIRTVSVVCLVATLVAVLAGNFIFNPLLKDPSCPSEWIFAMELFPFFSLFRGLYEFEQYAIRANKVGAEGMRWKDLTDSMNGMREVIIIMIIECLAVIFIAYYVDQVVSSGSGVRKSPLFFLGKFGKKPFSPLQKPTLERHGSQISKLTEKADVVLEREKVEQLLLESSGNHAIVCGNLKKVYPGRDGNPPKVAVKGLSLALPRAECFGMLGPNGAGKTSLISMMIGLTEPTSGTAFVQGLDIRTFMDEIYSSMGVCPQQDLLWDCLTGREHLLFYGRLKNLKGGALMSAVEESLKNLNLFNGGVADKEAGKYSGGMKRRLSVAISLIGDPKVVYMDEPSTGLDPASRNNLWNILKHAKQDRAIILTTHSMEEAEAICDRIGIFVNGSLQCIGNAKELRARYGGTCVFTMTTTSECDAEVEKMVRDLCRDARKIYHLPGTQKFELPKQGVRIADVFELVENAKGRFTVHAWGLADTTLEDVFIKVTQEAEASEVL</sequence>
<dbReference type="InterPro" id="IPR017871">
    <property type="entry name" value="ABC_transporter-like_CS"/>
</dbReference>
<dbReference type="FunFam" id="3.40.50.300:FF:000633">
    <property type="entry name" value="ABC transporter A family member 7"/>
    <property type="match status" value="1"/>
</dbReference>
<comment type="similarity">
    <text evidence="2">Belongs to the ABC transporter superfamily. ABCA family. CPR flippase (TC 3.A.1.211) subfamily.</text>
</comment>
<feature type="transmembrane region" description="Helical" evidence="8">
    <location>
        <begin position="374"/>
        <end position="405"/>
    </location>
</feature>
<dbReference type="GO" id="GO:0140359">
    <property type="term" value="F:ABC-type transporter activity"/>
    <property type="evidence" value="ECO:0007669"/>
    <property type="project" value="InterPro"/>
</dbReference>
<feature type="transmembrane region" description="Helical" evidence="8">
    <location>
        <begin position="522"/>
        <end position="540"/>
    </location>
</feature>
<dbReference type="InterPro" id="IPR013525">
    <property type="entry name" value="ABC2_TM"/>
</dbReference>
<evidence type="ECO:0000313" key="10">
    <source>
        <dbReference type="EMBL" id="GMH31525.1"/>
    </source>
</evidence>
<evidence type="ECO:0000256" key="1">
    <source>
        <dbReference type="ARBA" id="ARBA00004141"/>
    </source>
</evidence>
<dbReference type="InterPro" id="IPR003439">
    <property type="entry name" value="ABC_transporter-like_ATP-bd"/>
</dbReference>
<dbReference type="CDD" id="cd03263">
    <property type="entry name" value="ABC_subfamily_A"/>
    <property type="match status" value="1"/>
</dbReference>
<comment type="subcellular location">
    <subcellularLocation>
        <location evidence="1">Membrane</location>
        <topology evidence="1">Multi-pass membrane protein</topology>
    </subcellularLocation>
</comment>
<feature type="transmembrane region" description="Helical" evidence="8">
    <location>
        <begin position="441"/>
        <end position="461"/>
    </location>
</feature>
<feature type="transmembrane region" description="Helical" evidence="8">
    <location>
        <begin position="411"/>
        <end position="434"/>
    </location>
</feature>
<keyword evidence="4" id="KW-0547">Nucleotide-binding</keyword>
<evidence type="ECO:0000256" key="3">
    <source>
        <dbReference type="ARBA" id="ARBA00022692"/>
    </source>
</evidence>
<dbReference type="GO" id="GO:0016887">
    <property type="term" value="F:ATP hydrolysis activity"/>
    <property type="evidence" value="ECO:0007669"/>
    <property type="project" value="InterPro"/>
</dbReference>
<dbReference type="Pfam" id="PF00005">
    <property type="entry name" value="ABC_tran"/>
    <property type="match status" value="1"/>
</dbReference>
<keyword evidence="7 8" id="KW-0472">Membrane</keyword>
<dbReference type="InterPro" id="IPR027417">
    <property type="entry name" value="P-loop_NTPase"/>
</dbReference>
<dbReference type="SMART" id="SM00382">
    <property type="entry name" value="AAA"/>
    <property type="match status" value="1"/>
</dbReference>
<evidence type="ECO:0000313" key="11">
    <source>
        <dbReference type="Proteomes" id="UP001279734"/>
    </source>
</evidence>
<keyword evidence="11" id="KW-1185">Reference proteome</keyword>
<evidence type="ECO:0000256" key="8">
    <source>
        <dbReference type="SAM" id="Phobius"/>
    </source>
</evidence>
<dbReference type="InterPro" id="IPR026082">
    <property type="entry name" value="ABCA"/>
</dbReference>
<feature type="domain" description="ABC transporter" evidence="9">
    <location>
        <begin position="610"/>
        <end position="847"/>
    </location>
</feature>
<dbReference type="SUPFAM" id="SSF52540">
    <property type="entry name" value="P-loop containing nucleoside triphosphate hydrolases"/>
    <property type="match status" value="1"/>
</dbReference>
<dbReference type="Gene3D" id="3.40.50.300">
    <property type="entry name" value="P-loop containing nucleotide triphosphate hydrolases"/>
    <property type="match status" value="1"/>
</dbReference>
<keyword evidence="3 8" id="KW-0812">Transmembrane</keyword>
<evidence type="ECO:0000256" key="7">
    <source>
        <dbReference type="ARBA" id="ARBA00023136"/>
    </source>
</evidence>
<comment type="caution">
    <text evidence="10">The sequence shown here is derived from an EMBL/GenBank/DDBJ whole genome shotgun (WGS) entry which is preliminary data.</text>
</comment>
<dbReference type="PROSITE" id="PS00211">
    <property type="entry name" value="ABC_TRANSPORTER_1"/>
    <property type="match status" value="1"/>
</dbReference>